<feature type="domain" description="Helicase ATP-binding" evidence="9">
    <location>
        <begin position="463"/>
        <end position="702"/>
    </location>
</feature>
<evidence type="ECO:0000256" key="6">
    <source>
        <dbReference type="ARBA" id="ARBA00022932"/>
    </source>
</evidence>
<dbReference type="Gene3D" id="1.20.1060.10">
    <property type="entry name" value="Taq DNA Polymerase, Chain T, domain 4"/>
    <property type="match status" value="1"/>
</dbReference>
<feature type="compositionally biased region" description="Low complexity" evidence="8">
    <location>
        <begin position="630"/>
        <end position="652"/>
    </location>
</feature>
<name>A0ABY8TXM3_TETOB</name>
<evidence type="ECO:0000256" key="7">
    <source>
        <dbReference type="ARBA" id="ARBA00049244"/>
    </source>
</evidence>
<dbReference type="SUPFAM" id="SSF52540">
    <property type="entry name" value="P-loop containing nucleoside triphosphate hydrolases"/>
    <property type="match status" value="1"/>
</dbReference>
<dbReference type="InterPro" id="IPR001650">
    <property type="entry name" value="Helicase_C-like"/>
</dbReference>
<keyword evidence="6" id="KW-0239">DNA-directed DNA polymerase</keyword>
<keyword evidence="4" id="KW-0547">Nucleotide-binding</keyword>
<reference evidence="11 12" key="1">
    <citation type="submission" date="2023-05" db="EMBL/GenBank/DDBJ databases">
        <title>A 100% complete, gapless, phased diploid assembly of the Scenedesmus obliquus UTEX 3031 genome.</title>
        <authorList>
            <person name="Biondi T.C."/>
            <person name="Hanschen E.R."/>
            <person name="Kwon T."/>
            <person name="Eng W."/>
            <person name="Kruse C.P.S."/>
            <person name="Koehler S.I."/>
            <person name="Kunde Y."/>
            <person name="Gleasner C.D."/>
            <person name="You Mak K.T."/>
            <person name="Polle J."/>
            <person name="Hovde B.T."/>
            <person name="Starkenburg S.R."/>
        </authorList>
    </citation>
    <scope>NUCLEOTIDE SEQUENCE [LARGE SCALE GENOMIC DNA]</scope>
    <source>
        <strain evidence="11 12">DOE0152z</strain>
    </source>
</reference>
<organism evidence="11 12">
    <name type="scientific">Tetradesmus obliquus</name>
    <name type="common">Green alga</name>
    <name type="synonym">Acutodesmus obliquus</name>
    <dbReference type="NCBI Taxonomy" id="3088"/>
    <lineage>
        <taxon>Eukaryota</taxon>
        <taxon>Viridiplantae</taxon>
        <taxon>Chlorophyta</taxon>
        <taxon>core chlorophytes</taxon>
        <taxon>Chlorophyceae</taxon>
        <taxon>CS clade</taxon>
        <taxon>Sphaeropleales</taxon>
        <taxon>Scenedesmaceae</taxon>
        <taxon>Tetradesmus</taxon>
    </lineage>
</organism>
<feature type="region of interest" description="Disordered" evidence="8">
    <location>
        <begin position="284"/>
        <end position="303"/>
    </location>
</feature>
<dbReference type="InterPro" id="IPR043502">
    <property type="entry name" value="DNA/RNA_pol_sf"/>
</dbReference>
<keyword evidence="12" id="KW-1185">Reference proteome</keyword>
<dbReference type="InterPro" id="IPR011545">
    <property type="entry name" value="DEAD/DEAH_box_helicase_dom"/>
</dbReference>
<evidence type="ECO:0000259" key="9">
    <source>
        <dbReference type="PROSITE" id="PS51192"/>
    </source>
</evidence>
<dbReference type="Pfam" id="PF21099">
    <property type="entry name" value="POLQ_helical"/>
    <property type="match status" value="1"/>
</dbReference>
<dbReference type="Pfam" id="PF00270">
    <property type="entry name" value="DEAD"/>
    <property type="match status" value="1"/>
</dbReference>
<dbReference type="SMART" id="SM00482">
    <property type="entry name" value="POLAc"/>
    <property type="match status" value="1"/>
</dbReference>
<dbReference type="SMART" id="SM00487">
    <property type="entry name" value="DEXDc"/>
    <property type="match status" value="1"/>
</dbReference>
<sequence length="1899" mass="203217">MDEGTRGQGHERKKIKAASLPLKPQQEPRRHTSSSKRRQKRRHIHSGSPHLQLRLALLGSGEDDDEEQQQQEQQQQQQRPDSSDQVQGLAGAAGAAPNLSLSCAPSAPAKAQQAEAAPDTQQQQALQQQQEEQQQQQPGLQDMQVACLQDDVVPESPSAAGSPELGFLASVAATPPTAPRAAAAAAAAAEDVVPGTPDEELLAGNASPAQQQQQQQQQQFGFPPDKQQQHEFAFPDSAVKAAVTPTMGTRCISRLPQAGALPVLRQDFSAAAAAAAAAATAEEHLGGSLQQQVEDDESSDMDDEELCVGVYSQAAAVARIMRVSQRLDESHRASQLQQLQQQRQQRQQREQELAEQRAAEEADSDDEQQQQQQASGAAAQAGEAAGGSPAGVLSASPNSTAGAGDDVAEAAAAAAADAPGSSNELERELRSLASYLPQPLVEVYRSLGMTRDLYPWQAECLNQPDVLEGANLVYCAPTSGGKSMVAEVLLMRRLLSTGRPALLVMPYVSLCAQKAAHLAKLLAPLGREVKPLYGGLGGVAVTPTTGVIVATIEKANALVNKMLEDDTLGQLSCVVVDELHMVGDDDRGYLLELLLTKLRYATQAAKEEQERRRAQYQEQLRRQQEEAEAQRQQQQQQQQQDPTISQQQQQQQTPPGTPLASGVSTPDMSGSGSALQLIGMSATLPNVDQVAAWLDAVLYQTDFRPVQLRQFVKLGRALKDQAGQVVRELAVPAGWEAQDADLVALLTQETVQAGHSVLIFCASKAWCEITAKHIAKMLAIPERSTPKAAQQPVTPGEAAGLSPREGIVAELARHGSHKQEYVLKDVVARGVAFHHAGLTSDERELVERAYWSGAISVLCATSTLAAGVNLPARRVIFKHPYVGIPSNMLDATKYRQMAGRAGRAGLDTEGEAVLIANQGNAAQLLALMTADSTPVSSCLVESRRGMKRAMLEVVAAGVVASSRDVERYLKCSLLAATEDYLSVAATSTLEALKWLGSRGFLEWQKGSGGAWTASELGKATAAAGLNPEAALLVKKDLEQARMGLCLASDLHLTYLVTPIHDLLELQQQHWEILSDTLQRSQRGPTAKVIEFIGLNMQYVDRRKMGGFRAGHVLTEQQAEADRVARRFYAALVLAELMRSEEEPRQVAAAFKLPQGQVEAMQDKAGHFAHTVAAFCERHAWHDMEALVARFQGRVSNGVRAELVALTEIPYVKGARARLLYKAGLRTPEAVAGSDVNRILEVLLTAQPRGGQNQEQQRKVEKRTARLILAGAKDLVSAKARELAEQQEALLAAAAAGPLGTAPGGTLGGIGSTPGSLALPKSPPSVSKFRQNLQQQQQQHRASQGLRGFVMGQPLVDVRIAAWLLHPDDKTCEEDRWGPAPGRKPLTKGLEALLQKWGCAQDLADAVGGLPRTGGSASSGRHLHACRRACLALKLHRILAPMLQSEAVLPALMGLKMPLSEAVLPALMGLEMPLVRLLAAMEARGIALDPAVLNAQQPAMVKRLGQLEAAAAKYNRGVKFNLSSPTDVRSVLFEKLKLPPPPAAMNAKSGNLSTNAEVLGELLCQHPLPGIILQHRKLSKLLDGFLNTLLAKTIPRPVEYQLALSPASQAAAAAAGDNVSAGSPVAVMQQQLSNIRAAFVAPRGSVLVSADYCQIELRLMAHFSGDAALLAALTQPGADPFVEMAASWLKLDKAQVTPEQRSHAKRLSYGLLYGMGPSALAAELGVAVGAAVELAEDFRRSHPGLDAWIKGIIGGCRDTTWVTTIAGRRRHLPHIRATGKNNNAERSQAERQAVNSVCQGSAADIVKGAMLQLEQQLQQRGWAGSARLLLQVHDELLFEVSEAQLPQVAALVRAVMEGAAGVWGVRVPLPVKLSVGPSWGQLQAYDDDAAACTPVTAPRG</sequence>
<dbReference type="InterPro" id="IPR046931">
    <property type="entry name" value="HTH_61"/>
</dbReference>
<dbReference type="EC" id="2.7.7.7" evidence="1"/>
<feature type="compositionally biased region" description="Polar residues" evidence="8">
    <location>
        <begin position="662"/>
        <end position="671"/>
    </location>
</feature>
<dbReference type="PROSITE" id="PS00447">
    <property type="entry name" value="DNA_POLYMERASE_A"/>
    <property type="match status" value="1"/>
</dbReference>
<evidence type="ECO:0000256" key="8">
    <source>
        <dbReference type="SAM" id="MobiDB-lite"/>
    </source>
</evidence>
<feature type="compositionally biased region" description="Low complexity" evidence="8">
    <location>
        <begin position="176"/>
        <end position="189"/>
    </location>
</feature>
<protein>
    <recommendedName>
        <fullName evidence="1">DNA-directed DNA polymerase</fullName>
        <ecNumber evidence="1">2.7.7.7</ecNumber>
    </recommendedName>
</protein>
<feature type="region of interest" description="Disordered" evidence="8">
    <location>
        <begin position="332"/>
        <end position="404"/>
    </location>
</feature>
<evidence type="ECO:0000256" key="2">
    <source>
        <dbReference type="ARBA" id="ARBA00022679"/>
    </source>
</evidence>
<dbReference type="InterPro" id="IPR048960">
    <property type="entry name" value="POLQ-like_helical"/>
</dbReference>
<dbReference type="PANTHER" id="PTHR10133">
    <property type="entry name" value="DNA POLYMERASE I"/>
    <property type="match status" value="1"/>
</dbReference>
<feature type="region of interest" description="Disordered" evidence="8">
    <location>
        <begin position="611"/>
        <end position="671"/>
    </location>
</feature>
<dbReference type="CDD" id="cd18795">
    <property type="entry name" value="SF2_C_Ski2"/>
    <property type="match status" value="1"/>
</dbReference>
<dbReference type="PROSITE" id="PS51194">
    <property type="entry name" value="HELICASE_CTER"/>
    <property type="match status" value="1"/>
</dbReference>
<feature type="compositionally biased region" description="Low complexity" evidence="8">
    <location>
        <begin position="333"/>
        <end position="345"/>
    </location>
</feature>
<evidence type="ECO:0000313" key="11">
    <source>
        <dbReference type="EMBL" id="WIA12996.1"/>
    </source>
</evidence>
<dbReference type="SUPFAM" id="SSF158702">
    <property type="entry name" value="Sec63 N-terminal domain-like"/>
    <property type="match status" value="1"/>
</dbReference>
<dbReference type="Gene3D" id="3.30.420.10">
    <property type="entry name" value="Ribonuclease H-like superfamily/Ribonuclease H"/>
    <property type="match status" value="1"/>
</dbReference>
<dbReference type="Pfam" id="PF00271">
    <property type="entry name" value="Helicase_C"/>
    <property type="match status" value="1"/>
</dbReference>
<keyword evidence="5" id="KW-0067">ATP-binding</keyword>
<evidence type="ECO:0000256" key="5">
    <source>
        <dbReference type="ARBA" id="ARBA00022840"/>
    </source>
</evidence>
<dbReference type="Gene3D" id="1.10.150.20">
    <property type="entry name" value="5' to 3' exonuclease, C-terminal subdomain"/>
    <property type="match status" value="1"/>
</dbReference>
<dbReference type="InterPro" id="IPR002298">
    <property type="entry name" value="DNA_polymerase_A"/>
</dbReference>
<evidence type="ECO:0000256" key="3">
    <source>
        <dbReference type="ARBA" id="ARBA00022695"/>
    </source>
</evidence>
<dbReference type="InterPro" id="IPR057220">
    <property type="entry name" value="DUF7898"/>
</dbReference>
<dbReference type="SUPFAM" id="SSF56672">
    <property type="entry name" value="DNA/RNA polymerases"/>
    <property type="match status" value="1"/>
</dbReference>
<feature type="compositionally biased region" description="Basic and acidic residues" evidence="8">
    <location>
        <begin position="347"/>
        <end position="360"/>
    </location>
</feature>
<dbReference type="InterPro" id="IPR036397">
    <property type="entry name" value="RNaseH_sf"/>
</dbReference>
<dbReference type="Gene3D" id="3.30.70.370">
    <property type="match status" value="1"/>
</dbReference>
<dbReference type="InterPro" id="IPR014001">
    <property type="entry name" value="Helicase_ATP-bd"/>
</dbReference>
<dbReference type="SMART" id="SM00490">
    <property type="entry name" value="HELICc"/>
    <property type="match status" value="1"/>
</dbReference>
<gene>
    <name evidence="11" type="ORF">OEZ85_006607</name>
</gene>
<dbReference type="Gene3D" id="1.10.3380.20">
    <property type="match status" value="1"/>
</dbReference>
<keyword evidence="2" id="KW-0808">Transferase</keyword>
<dbReference type="CDD" id="cd18026">
    <property type="entry name" value="DEXHc_POLQ-like"/>
    <property type="match status" value="1"/>
</dbReference>
<evidence type="ECO:0000256" key="1">
    <source>
        <dbReference type="ARBA" id="ARBA00012417"/>
    </source>
</evidence>
<proteinExistence type="predicted"/>
<feature type="compositionally biased region" description="Basic and acidic residues" evidence="8">
    <location>
        <begin position="1"/>
        <end position="10"/>
    </location>
</feature>
<dbReference type="InterPro" id="IPR019760">
    <property type="entry name" value="DNA-dir_DNA_pol_A_CS"/>
</dbReference>
<feature type="compositionally biased region" description="Low complexity" evidence="8">
    <location>
        <begin position="210"/>
        <end position="219"/>
    </location>
</feature>
<feature type="compositionally biased region" description="Basic residues" evidence="8">
    <location>
        <begin position="31"/>
        <end position="45"/>
    </location>
</feature>
<feature type="domain" description="Helicase C-terminal" evidence="10">
    <location>
        <begin position="738"/>
        <end position="947"/>
    </location>
</feature>
<feature type="region of interest" description="Disordered" evidence="8">
    <location>
        <begin position="176"/>
        <end position="230"/>
    </location>
</feature>
<evidence type="ECO:0000256" key="4">
    <source>
        <dbReference type="ARBA" id="ARBA00022741"/>
    </source>
</evidence>
<feature type="compositionally biased region" description="Low complexity" evidence="8">
    <location>
        <begin position="104"/>
        <end position="137"/>
    </location>
</feature>
<evidence type="ECO:0000313" key="12">
    <source>
        <dbReference type="Proteomes" id="UP001244341"/>
    </source>
</evidence>
<dbReference type="Pfam" id="PF00476">
    <property type="entry name" value="DNA_pol_A"/>
    <property type="match status" value="1"/>
</dbReference>
<feature type="compositionally biased region" description="Basic and acidic residues" evidence="8">
    <location>
        <begin position="611"/>
        <end position="629"/>
    </location>
</feature>
<evidence type="ECO:0000259" key="10">
    <source>
        <dbReference type="PROSITE" id="PS51194"/>
    </source>
</evidence>
<dbReference type="PANTHER" id="PTHR10133:SF62">
    <property type="entry name" value="DNA POLYMERASE THETA"/>
    <property type="match status" value="1"/>
</dbReference>
<dbReference type="Pfam" id="PF25453">
    <property type="entry name" value="DUF7898"/>
    <property type="match status" value="1"/>
</dbReference>
<dbReference type="InterPro" id="IPR001098">
    <property type="entry name" value="DNA-dir_DNA_pol_A_palm_dom"/>
</dbReference>
<keyword evidence="3" id="KW-0548">Nucleotidyltransferase</keyword>
<dbReference type="Proteomes" id="UP001244341">
    <property type="component" value="Chromosome 4b"/>
</dbReference>
<dbReference type="Gene3D" id="3.40.50.300">
    <property type="entry name" value="P-loop containing nucleotide triphosphate hydrolases"/>
    <property type="match status" value="3"/>
</dbReference>
<accession>A0ABY8TXM3</accession>
<dbReference type="CDD" id="cd08638">
    <property type="entry name" value="DNA_pol_A_theta"/>
    <property type="match status" value="1"/>
</dbReference>
<feature type="compositionally biased region" description="Low complexity" evidence="8">
    <location>
        <begin position="369"/>
        <end position="383"/>
    </location>
</feature>
<dbReference type="InterPro" id="IPR027417">
    <property type="entry name" value="P-loop_NTPase"/>
</dbReference>
<dbReference type="PROSITE" id="PS51192">
    <property type="entry name" value="HELICASE_ATP_BIND_1"/>
    <property type="match status" value="1"/>
</dbReference>
<dbReference type="EMBL" id="CP126211">
    <property type="protein sequence ID" value="WIA12996.1"/>
    <property type="molecule type" value="Genomic_DNA"/>
</dbReference>
<dbReference type="Pfam" id="PF20470">
    <property type="entry name" value="HTH_61"/>
    <property type="match status" value="1"/>
</dbReference>
<comment type="catalytic activity">
    <reaction evidence="7">
        <text>DNA(n) + a 2'-deoxyribonucleoside 5'-triphosphate = DNA(n+1) + diphosphate</text>
        <dbReference type="Rhea" id="RHEA:22508"/>
        <dbReference type="Rhea" id="RHEA-COMP:17339"/>
        <dbReference type="Rhea" id="RHEA-COMP:17340"/>
        <dbReference type="ChEBI" id="CHEBI:33019"/>
        <dbReference type="ChEBI" id="CHEBI:61560"/>
        <dbReference type="ChEBI" id="CHEBI:173112"/>
        <dbReference type="EC" id="2.7.7.7"/>
    </reaction>
</comment>
<feature type="region of interest" description="Disordered" evidence="8">
    <location>
        <begin position="1"/>
        <end position="163"/>
    </location>
</feature>
<feature type="compositionally biased region" description="Acidic residues" evidence="8">
    <location>
        <begin position="293"/>
        <end position="303"/>
    </location>
</feature>